<protein>
    <submittedName>
        <fullName evidence="1">Uncharacterized protein</fullName>
    </submittedName>
</protein>
<dbReference type="Proteomes" id="UP000035017">
    <property type="component" value="Unassembled WGS sequence"/>
</dbReference>
<accession>A0A0D0L5N2</accession>
<comment type="caution">
    <text evidence="1">The sequence shown here is derived from an EMBL/GenBank/DDBJ whole genome shotgun (WGS) entry which is preliminary data.</text>
</comment>
<organism evidence="1 2">
    <name type="scientific">Agrobacterium tumefaciens</name>
    <dbReference type="NCBI Taxonomy" id="358"/>
    <lineage>
        <taxon>Bacteria</taxon>
        <taxon>Pseudomonadati</taxon>
        <taxon>Pseudomonadota</taxon>
        <taxon>Alphaproteobacteria</taxon>
        <taxon>Hyphomicrobiales</taxon>
        <taxon>Rhizobiaceae</taxon>
        <taxon>Rhizobium/Agrobacterium group</taxon>
        <taxon>Agrobacterium</taxon>
        <taxon>Agrobacterium tumefaciens complex</taxon>
    </lineage>
</organism>
<dbReference type="EMBL" id="JXQV01000003">
    <property type="protein sequence ID" value="KIQ05060.1"/>
    <property type="molecule type" value="Genomic_DNA"/>
</dbReference>
<dbReference type="OrthoDB" id="8410645at2"/>
<dbReference type="AlphaFoldDB" id="A0A0D0L5N2"/>
<reference evidence="1 2" key="1">
    <citation type="submission" date="2014-12" db="EMBL/GenBank/DDBJ databases">
        <title>16Stimator: statistical estimation of ribosomal gene copy numbers from draft genome assemblies.</title>
        <authorList>
            <person name="Perisin M.A."/>
            <person name="Vetter M."/>
            <person name="Gilbert J.A."/>
            <person name="Bergelson J."/>
        </authorList>
    </citation>
    <scope>NUCLEOTIDE SEQUENCE [LARGE SCALE GENOMIC DNA]</scope>
    <source>
        <strain evidence="1 2">MEJ076</strain>
    </source>
</reference>
<proteinExistence type="predicted"/>
<gene>
    <name evidence="1" type="ORF">RU07_02355</name>
</gene>
<name>A0A0D0L5N2_AGRTU</name>
<evidence type="ECO:0000313" key="2">
    <source>
        <dbReference type="Proteomes" id="UP000035017"/>
    </source>
</evidence>
<sequence>MTMITSTMLAAMHARRENGESVADIAARYNVKPMAAYQRLRRAYGLSARLPGPANDNNSNRTTHMVARNGGCSTLSGLMPVSLLRVVTAVNDNDADLQAGLAVNEYALRGVAA</sequence>
<evidence type="ECO:0000313" key="1">
    <source>
        <dbReference type="EMBL" id="KIQ05060.1"/>
    </source>
</evidence>